<dbReference type="AlphaFoldDB" id="A0A9W8J7Y1"/>
<gene>
    <name evidence="1" type="ORF">H1R20_g9295</name>
</gene>
<name>A0A9W8J7Y1_9AGAR</name>
<accession>A0A9W8J7Y1</accession>
<evidence type="ECO:0008006" key="3">
    <source>
        <dbReference type="Google" id="ProtNLM"/>
    </source>
</evidence>
<dbReference type="Proteomes" id="UP001140091">
    <property type="component" value="Unassembled WGS sequence"/>
</dbReference>
<keyword evidence="2" id="KW-1185">Reference proteome</keyword>
<evidence type="ECO:0000313" key="1">
    <source>
        <dbReference type="EMBL" id="KAJ2927793.1"/>
    </source>
</evidence>
<reference evidence="1" key="1">
    <citation type="submission" date="2022-06" db="EMBL/GenBank/DDBJ databases">
        <title>Genome Sequence of Candolleomyces eurysporus.</title>
        <authorList>
            <person name="Buettner E."/>
        </authorList>
    </citation>
    <scope>NUCLEOTIDE SEQUENCE</scope>
    <source>
        <strain evidence="1">VTCC 930004</strain>
    </source>
</reference>
<dbReference type="OrthoDB" id="5967843at2759"/>
<organism evidence="1 2">
    <name type="scientific">Candolleomyces eurysporus</name>
    <dbReference type="NCBI Taxonomy" id="2828524"/>
    <lineage>
        <taxon>Eukaryota</taxon>
        <taxon>Fungi</taxon>
        <taxon>Dikarya</taxon>
        <taxon>Basidiomycota</taxon>
        <taxon>Agaricomycotina</taxon>
        <taxon>Agaricomycetes</taxon>
        <taxon>Agaricomycetidae</taxon>
        <taxon>Agaricales</taxon>
        <taxon>Agaricineae</taxon>
        <taxon>Psathyrellaceae</taxon>
        <taxon>Candolleomyces</taxon>
    </lineage>
</organism>
<dbReference type="EMBL" id="JANBPK010000959">
    <property type="protein sequence ID" value="KAJ2927793.1"/>
    <property type="molecule type" value="Genomic_DNA"/>
</dbReference>
<sequence>MGDWNHFDAPNATHVTHNTVVNSRWVNGWEILQMHIAPNALYNSSARFDAPKCDEDTRVKVTDEIMGFIKNLTRNPDGCAHRSPVRESSSTFPYVILIDGLDECKDEPDTTTNLERVEMKYRAEDRKAELLSAIKNYLLNYDLPFRVFIASRPELPICTALGAGGSLHRLAYHIQLSDQYDATEDMRRYLRRRFQDIGLRIGQPDWFTESNIETLLQAGSGQFVSVATVFKYVSERRASPVHMLKTVLNWIPGQVTRPFEALDMLYTNILSNAKETYEAVDAYKLHSLPDKEKDMSASEKCLRTAIAQLDYLKRAVAIDDEILDFTHKGGWHKIDMVLSKPSVFSIIFSNDWGQLSDWMSDLGSVADD</sequence>
<feature type="non-terminal residue" evidence="1">
    <location>
        <position position="368"/>
    </location>
</feature>
<proteinExistence type="predicted"/>
<comment type="caution">
    <text evidence="1">The sequence shown here is derived from an EMBL/GenBank/DDBJ whole genome shotgun (WGS) entry which is preliminary data.</text>
</comment>
<protein>
    <recommendedName>
        <fullName evidence="3">NACHT domain-containing protein</fullName>
    </recommendedName>
</protein>
<evidence type="ECO:0000313" key="2">
    <source>
        <dbReference type="Proteomes" id="UP001140091"/>
    </source>
</evidence>